<dbReference type="InterPro" id="IPR001478">
    <property type="entry name" value="PDZ"/>
</dbReference>
<dbReference type="Gene3D" id="2.30.42.10">
    <property type="match status" value="1"/>
</dbReference>
<evidence type="ECO:0000313" key="3">
    <source>
        <dbReference type="Proteomes" id="UP001608902"/>
    </source>
</evidence>
<keyword evidence="3" id="KW-1185">Reference proteome</keyword>
<evidence type="ECO:0000313" key="2">
    <source>
        <dbReference type="EMBL" id="MFH4978097.1"/>
    </source>
</evidence>
<dbReference type="Proteomes" id="UP001608902">
    <property type="component" value="Unassembled WGS sequence"/>
</dbReference>
<gene>
    <name evidence="2" type="ORF">AB6A40_004806</name>
</gene>
<dbReference type="AlphaFoldDB" id="A0ABD6ENH1"/>
<dbReference type="SUPFAM" id="SSF50156">
    <property type="entry name" value="PDZ domain-like"/>
    <property type="match status" value="1"/>
</dbReference>
<accession>A0ABD6ENH1</accession>
<evidence type="ECO:0000259" key="1">
    <source>
        <dbReference type="PROSITE" id="PS50106"/>
    </source>
</evidence>
<dbReference type="EMBL" id="JBGFUD010002860">
    <property type="protein sequence ID" value="MFH4978097.1"/>
    <property type="molecule type" value="Genomic_DNA"/>
</dbReference>
<comment type="caution">
    <text evidence="2">The sequence shown here is derived from an EMBL/GenBank/DDBJ whole genome shotgun (WGS) entry which is preliminary data.</text>
</comment>
<feature type="domain" description="PDZ" evidence="1">
    <location>
        <begin position="49"/>
        <end position="129"/>
    </location>
</feature>
<name>A0ABD6ENH1_9BILA</name>
<dbReference type="PROSITE" id="PS50106">
    <property type="entry name" value="PDZ"/>
    <property type="match status" value="1"/>
</dbReference>
<protein>
    <recommendedName>
        <fullName evidence="1">PDZ domain-containing protein</fullName>
    </recommendedName>
</protein>
<reference evidence="2 3" key="1">
    <citation type="submission" date="2024-08" db="EMBL/GenBank/DDBJ databases">
        <title>Gnathostoma spinigerum genome.</title>
        <authorList>
            <person name="Gonzalez-Bertolin B."/>
            <person name="Monzon S."/>
            <person name="Zaballos A."/>
            <person name="Jimenez P."/>
            <person name="Dekumyoy P."/>
            <person name="Varona S."/>
            <person name="Cuesta I."/>
            <person name="Sumanam S."/>
            <person name="Adisakwattana P."/>
            <person name="Gasser R.B."/>
            <person name="Hernandez-Gonzalez A."/>
            <person name="Young N.D."/>
            <person name="Perteguer M.J."/>
        </authorList>
    </citation>
    <scope>NUCLEOTIDE SEQUENCE [LARGE SCALE GENOMIC DNA]</scope>
    <source>
        <strain evidence="2">AL3</strain>
        <tissue evidence="2">Liver</tissue>
    </source>
</reference>
<sequence length="152" mass="16936">MECLLQQNGRTSSRSSNDAWTPTFLSGKLMNLPNLSLPALSLVEARKRTITLHRNVAGDFGFRFRRTQYLVGNGEIRTVVLAEPLEMKCGPPRPNDIVSGLLPGDQLLAINNVPIDKVGREELPSIIQELITSTSRKWVLCLKEDCFKLSNS</sequence>
<proteinExistence type="predicted"/>
<dbReference type="InterPro" id="IPR036034">
    <property type="entry name" value="PDZ_sf"/>
</dbReference>
<organism evidence="2 3">
    <name type="scientific">Gnathostoma spinigerum</name>
    <dbReference type="NCBI Taxonomy" id="75299"/>
    <lineage>
        <taxon>Eukaryota</taxon>
        <taxon>Metazoa</taxon>
        <taxon>Ecdysozoa</taxon>
        <taxon>Nematoda</taxon>
        <taxon>Chromadorea</taxon>
        <taxon>Rhabditida</taxon>
        <taxon>Spirurina</taxon>
        <taxon>Gnathostomatomorpha</taxon>
        <taxon>Gnathostomatoidea</taxon>
        <taxon>Gnathostomatidae</taxon>
        <taxon>Gnathostoma</taxon>
    </lineage>
</organism>